<protein>
    <recommendedName>
        <fullName evidence="4">Lipoprotein</fullName>
    </recommendedName>
</protein>
<evidence type="ECO:0008006" key="4">
    <source>
        <dbReference type="Google" id="ProtNLM"/>
    </source>
</evidence>
<accession>A0ABM8IMK2</accession>
<gene>
    <name evidence="2" type="ORF">T23_06860</name>
</gene>
<feature type="chain" id="PRO_5045826095" description="Lipoprotein" evidence="1">
    <location>
        <begin position="25"/>
        <end position="203"/>
    </location>
</feature>
<keyword evidence="3" id="KW-1185">Reference proteome</keyword>
<dbReference type="RefSeq" id="WP_161832759.1">
    <property type="nucleotide sequence ID" value="NZ_AP028127.1"/>
</dbReference>
<name>A0ABM8IMK2_9FIRM</name>
<proteinExistence type="predicted"/>
<evidence type="ECO:0000313" key="3">
    <source>
        <dbReference type="Proteomes" id="UP001432099"/>
    </source>
</evidence>
<organism evidence="2 3">
    <name type="scientific">Turicibacter faecis</name>
    <dbReference type="NCBI Taxonomy" id="2963365"/>
    <lineage>
        <taxon>Bacteria</taxon>
        <taxon>Bacillati</taxon>
        <taxon>Bacillota</taxon>
        <taxon>Erysipelotrichia</taxon>
        <taxon>Erysipelotrichales</taxon>
        <taxon>Turicibacteraceae</taxon>
        <taxon>Turicibacter</taxon>
    </lineage>
</organism>
<sequence>MQKKIKWAACAMMSLLLVTGCSGAKLPEGDVKVVNQQVSGVIDLLLQSADYGGNQSTVTSMLLPTGSSYDIKMAVEQYEAGQLVNTIEVPTYTTEEMEKNSLIHLILNIGKEDVKSIFSIAEVDNEKTTDKKNPEYKMEKTNAPAINFEKRVTLDQYGGELGKEFVLAAYTTGGSSDMNLETYQDELANYETASIVKVTITKK</sequence>
<reference evidence="2" key="1">
    <citation type="journal article" date="2024" name="Int. J. Syst. Evol. Microbiol.">
        <title>Turicibacter faecis sp. nov., isolated from faeces of heart failure mouse model.</title>
        <authorList>
            <person name="Imamura Y."/>
            <person name="Motooka D."/>
            <person name="Nakajima Y."/>
            <person name="Ito S."/>
            <person name="Kitakaze M."/>
            <person name="Iida T."/>
            <person name="Nakamura S."/>
        </authorList>
    </citation>
    <scope>NUCLEOTIDE SEQUENCE</scope>
    <source>
        <strain evidence="2">TC023</strain>
    </source>
</reference>
<dbReference type="PROSITE" id="PS51257">
    <property type="entry name" value="PROKAR_LIPOPROTEIN"/>
    <property type="match status" value="1"/>
</dbReference>
<evidence type="ECO:0000256" key="1">
    <source>
        <dbReference type="SAM" id="SignalP"/>
    </source>
</evidence>
<keyword evidence="1" id="KW-0732">Signal</keyword>
<dbReference type="Proteomes" id="UP001432099">
    <property type="component" value="Chromosome"/>
</dbReference>
<feature type="signal peptide" evidence="1">
    <location>
        <begin position="1"/>
        <end position="24"/>
    </location>
</feature>
<dbReference type="EMBL" id="AP028127">
    <property type="protein sequence ID" value="BEH90584.1"/>
    <property type="molecule type" value="Genomic_DNA"/>
</dbReference>
<evidence type="ECO:0000313" key="2">
    <source>
        <dbReference type="EMBL" id="BEH90584.1"/>
    </source>
</evidence>